<dbReference type="EMBL" id="JAGINW010000001">
    <property type="protein sequence ID" value="MBP2327035.1"/>
    <property type="molecule type" value="Genomic_DNA"/>
</dbReference>
<sequence>MARPWFPVLVVSMLLFPVACSGSSNAPTGGTIRIGTLHPLTGSYAGDGRQLENGAELAVKAINDAGGIKALGGAKLALEPGDTQGKPDVGQSEAQRLTQAGAVALIGTYQSAVAQNVAAVAERGKVPFVMNVAAEDKILQQGLKYSFRVQPVGSKFAVQAADYLKALSATTQPKVTKIAYLHEQTNFGRNAYQAFKAQAEKNGFTVDPEISYDAATVSDLTTQITQVKASGAQVLAVTGYYRDGVLAAKAIASVQPQLQAVLGVADGAFDHAQFVTDVGSAANGFLNVNYGLNLKNQEAVTLQRNYQQAHNQPMRTEAGLAYDTVQVIAAAIEKAGSSDPAKIRDAIAQTALPPVTTGGPIKFDDKGENTGAVPVLQQGQSGKVTVVLPEEEAQVKPVFPVTPGQ</sequence>
<evidence type="ECO:0000256" key="1">
    <source>
        <dbReference type="ARBA" id="ARBA00010062"/>
    </source>
</evidence>
<evidence type="ECO:0000256" key="2">
    <source>
        <dbReference type="ARBA" id="ARBA00022729"/>
    </source>
</evidence>
<evidence type="ECO:0000256" key="3">
    <source>
        <dbReference type="SAM" id="SignalP"/>
    </source>
</evidence>
<name>A0ABS4TSV9_9PSEU</name>
<keyword evidence="2 3" id="KW-0732">Signal</keyword>
<comment type="caution">
    <text evidence="5">The sequence shown here is derived from an EMBL/GenBank/DDBJ whole genome shotgun (WGS) entry which is preliminary data.</text>
</comment>
<dbReference type="InterPro" id="IPR028081">
    <property type="entry name" value="Leu-bd"/>
</dbReference>
<dbReference type="InterPro" id="IPR051010">
    <property type="entry name" value="BCAA_transport"/>
</dbReference>
<comment type="similarity">
    <text evidence="1">Belongs to the leucine-binding protein family.</text>
</comment>
<gene>
    <name evidence="5" type="ORF">JOF56_007420</name>
</gene>
<reference evidence="5 6" key="1">
    <citation type="submission" date="2021-03" db="EMBL/GenBank/DDBJ databases">
        <title>Sequencing the genomes of 1000 actinobacteria strains.</title>
        <authorList>
            <person name="Klenk H.-P."/>
        </authorList>
    </citation>
    <scope>NUCLEOTIDE SEQUENCE [LARGE SCALE GENOMIC DNA]</scope>
    <source>
        <strain evidence="5 6">DSM 46670</strain>
    </source>
</reference>
<dbReference type="InterPro" id="IPR028082">
    <property type="entry name" value="Peripla_BP_I"/>
</dbReference>
<organism evidence="5 6">
    <name type="scientific">Kibdelosporangium banguiense</name>
    <dbReference type="NCBI Taxonomy" id="1365924"/>
    <lineage>
        <taxon>Bacteria</taxon>
        <taxon>Bacillati</taxon>
        <taxon>Actinomycetota</taxon>
        <taxon>Actinomycetes</taxon>
        <taxon>Pseudonocardiales</taxon>
        <taxon>Pseudonocardiaceae</taxon>
        <taxon>Kibdelosporangium</taxon>
    </lineage>
</organism>
<dbReference type="CDD" id="cd06340">
    <property type="entry name" value="PBP1_ABC_ligand_binding-like"/>
    <property type="match status" value="1"/>
</dbReference>
<evidence type="ECO:0000259" key="4">
    <source>
        <dbReference type="Pfam" id="PF13458"/>
    </source>
</evidence>
<accession>A0ABS4TSV9</accession>
<dbReference type="Proteomes" id="UP001519332">
    <property type="component" value="Unassembled WGS sequence"/>
</dbReference>
<evidence type="ECO:0000313" key="5">
    <source>
        <dbReference type="EMBL" id="MBP2327035.1"/>
    </source>
</evidence>
<dbReference type="PANTHER" id="PTHR30483">
    <property type="entry name" value="LEUCINE-SPECIFIC-BINDING PROTEIN"/>
    <property type="match status" value="1"/>
</dbReference>
<evidence type="ECO:0000313" key="6">
    <source>
        <dbReference type="Proteomes" id="UP001519332"/>
    </source>
</evidence>
<dbReference type="RefSeq" id="WP_209644034.1">
    <property type="nucleotide sequence ID" value="NZ_JAGINW010000001.1"/>
</dbReference>
<dbReference type="SUPFAM" id="SSF53822">
    <property type="entry name" value="Periplasmic binding protein-like I"/>
    <property type="match status" value="1"/>
</dbReference>
<protein>
    <submittedName>
        <fullName evidence="5">Branched-chain amino acid transport system substrate-binding protein</fullName>
    </submittedName>
</protein>
<feature type="signal peptide" evidence="3">
    <location>
        <begin position="1"/>
        <end position="26"/>
    </location>
</feature>
<feature type="domain" description="Leucine-binding protein" evidence="4">
    <location>
        <begin position="31"/>
        <end position="377"/>
    </location>
</feature>
<keyword evidence="6" id="KW-1185">Reference proteome</keyword>
<feature type="chain" id="PRO_5047133060" evidence="3">
    <location>
        <begin position="27"/>
        <end position="405"/>
    </location>
</feature>
<dbReference type="Pfam" id="PF13458">
    <property type="entry name" value="Peripla_BP_6"/>
    <property type="match status" value="1"/>
</dbReference>
<proteinExistence type="inferred from homology"/>
<dbReference type="Gene3D" id="3.40.50.2300">
    <property type="match status" value="2"/>
</dbReference>